<name>A0AAE7M8W8_9NIDO</name>
<evidence type="ECO:0000313" key="3">
    <source>
        <dbReference type="EMBL" id="QNM37790.1"/>
    </source>
</evidence>
<feature type="transmembrane region" description="Helical" evidence="1">
    <location>
        <begin position="1253"/>
        <end position="1278"/>
    </location>
</feature>
<evidence type="ECO:0000313" key="4">
    <source>
        <dbReference type="Proteomes" id="UP000830391"/>
    </source>
</evidence>
<feature type="transmembrane region" description="Helical" evidence="1">
    <location>
        <begin position="112"/>
        <end position="132"/>
    </location>
</feature>
<keyword evidence="1" id="KW-1133">Transmembrane helix</keyword>
<dbReference type="RefSeq" id="YP_010800374.1">
    <property type="nucleotide sequence ID" value="NC_076855.1"/>
</dbReference>
<feature type="domain" description="C2H2-type" evidence="2">
    <location>
        <begin position="672"/>
        <end position="693"/>
    </location>
</feature>
<feature type="transmembrane region" description="Helical" evidence="1">
    <location>
        <begin position="1196"/>
        <end position="1216"/>
    </location>
</feature>
<protein>
    <recommendedName>
        <fullName evidence="2">C2H2-type domain-containing protein</fullName>
    </recommendedName>
</protein>
<feature type="transmembrane region" description="Helical" evidence="1">
    <location>
        <begin position="12"/>
        <end position="31"/>
    </location>
</feature>
<feature type="transmembrane region" description="Helical" evidence="1">
    <location>
        <begin position="1724"/>
        <end position="1743"/>
    </location>
</feature>
<sequence>MDPFSLAYLRRYYCSATFILIMLLTMLKGYAYTCDPTEPPDIDSAIYKHLLSVGYQDHDLIHRLPTPPSFELACWLLGVLLCVIIIIAFYIEFACFLAYLIGPIPDMYMLTWLWDFMDYIFYLIARTHLFYYDSRSTTFTTDKVLRNGNTIHQNWCHSCRVYGHDCNTRTYGMETIINLSAEHKVINFLTSTKIANAPLKSNAYSVKTYNSKDANSQRSTISYSKPTLVAIMPDDYDMTPFTPVTLRNNELTIWINVYQELPHVVLVKIKSLVDWNAFVSHHLSTPFYDVTTYTKFIPQDVRIIDTVILNSVPIHDKTVDKAIFRLFDNIRTKQGIITIGSGSGTGHGLLKSPVPPIVSPVVAASAPASIPVVPAPTEPINENASSSYVDSEVKGDDAVPISTQDSSKPLNRVTIISYVIMVFQSIFKRSSPIKQLPLSTYTRLQWLKKKNVAPIEKPGDVNINHSSAQALFAEMGIEERYHTDLIDILKFYRTKPDLSQYSLKAYLDKYSSGKDVETINSSTLDDVVVGDLISLSDLDGVPVSPSTDVTANLDKDCIALGVSVSGEPNSPSMGATIEDNTAVTTIETEVATSSGTVVSVNPDGSLPLSSQVIDTVVETPHRAEWLAPRRTVGAAADTGSVVGSGSSPGATLRVKLRPERHLRVPNFKNYPCHICGRQFKSLRACEEHSGQAHIVKGDAVTNTSISKTIILLLLISTVTCTTIYLIDPLSELTCPDNAITFEDTKLDDDLSILTIAQYYQLNDGKGYYISKDYQPKPNCKSLDYIYNNFNGNLNLIYFLNFDFLLPELIDNQLTVHPSEHPEVNTLLNTYTIADLNSSIERLDLPIINVVDNAPLILTKYEQIKDIEVKIGKSIKKRILKGKFGNENVLRICDSFIKYETCSHSEEKPEFPVEHLTNTALVTYRNTFVDLEPDQFSAGSTQYTLPIFLYTHDTCKEKAGNMCKFRKEDFAYLSCENPYGLVFECIVGDEICADYQTEYCNAQNYVPDSIKSAEAVIDNVVDVISNATKTVINETITKPLEKLNYIKRTVIKNSPPKFQRKLFNTGFIDFDCNLLNHPDVEVLHEHCIARHDINITLYHVDFIETAYVVKPIHTNFNDTDFISKLEHSIGFDTSDGDKRLLFRFMYYTPGEWTYYYKLTGETLEKSGYGRRGDFLTFNDPSTELLSPYIGILWIDQFFALFEVGKFIIYCFLVILAFYTTSSNLSQGIVVLRTIILVAFMTFFTHASTYNASFIFTYAFGLPTNYIIFTYFAVFFGALLNLTHNLRSYKLSWFDLSMDIFNLTITFIICITAYPGFVAWGIICLATCIYYTYGIRTSDLYSKFVHHNEAIDYVNHYIRSNNFDNKQSCKAHLINRLHSAKGEQADEYHFILQCLTYTERPEFGGFWPKRRLSGINESITECFTNNNNYSKVKSIANIDPLRNVYCTYANCSLWGFCDTVDGVPFLYVERHIFHERGFINPGYEGKIKWDSFTTKSEMELDFDNVVFNQGFAMIPYKGYHTFSSIKRNTSPLNYNGSGVFALNGGFVAGYVDHGRHNFSTNKGDCGAQVFDSNGALLGLHCAGANAGFVECSPWRKLIGTTNVNYFTTLEGDVCHEINGFDQHTINVQTTKPVLDPTKVMSAFKVVVPKSVSANYSNLLRDYFNISKNDFNSHPFDYDDFMKNLSTYNATNYAGMSLGCAFLYGLDSKKKVNRTHVEASVAHISSGYLDLVLHLYFLIFCVFYKTLNYLRSVISMHQYIRPSFHYWYFEELSCVSQLIHILHGFMHVRPTTRFKSFLIWTYTIFAIISLFILHIPSCSPPEDSLNLATFLNSTTHECYDLAGNYYNQTISNTDVYSSKFGYAIRHSSTITFGAVKIFGWTVFYPSVASVINYVRYMALFQQTHDRICYVPDNHCSSYFWSRVHGATAASALFGFLSCCIICVDIFTTFIRIINVYHFFRLFYHSRINYKALSRMYFRGHAVIEDPSNILEAEKSSKLFKNEVDSINQQLVILSTLPQFEDAKPHVQFLQGFVDRLLDSDEVSDADARGYAQVRYYIAQKFGPIWEIVKPFENQKSLLRTIFVNAFHKDSISTDDIDKICKLLHNTLKEKVEVPSRHTITEPFLLEAEALFNMVVFDDYINSNNTDFMTYFNQYRDDQEFMDSFYSARDEINMMLDDKRSGLEIQRDNADNKLQKRDVNLAITSFQKLMSEIKKEFNKLDTIEKQKSAVIAKEQRKMDNIDKVNQQKALKDIKKRESAAAALAGIIKYVKRKQVHLGNKLENDLLREATKNDFDLEPNYYANFYAPCGLTVLSCKQSHQHSFNNCFSNLRSAYNDHVNDCTKCVKRLLDTRHPVCGVKAKYEPIFRSYYREIIHCAKCMVCPTCVNTGTRSPLCRDFYHGLAEMYIINPIIRSTLKVYKYMGGRAIRDADTILAYLVPSSVSIKDYRHVQRASVKQGMSLYVHFNISRNDDINTCLLLLNDENVQIHGDLTPTSKTECNDEQPTDEIIDAFDACISTLPVPLMPQSSYNPAPVTDIKSLETQLADLSKQIEYYRANMPTNSADPKN</sequence>
<organism evidence="3 4">
    <name type="scientific">Insect mesonivirus 1</name>
    <dbReference type="NCBI Taxonomy" id="2819081"/>
    <lineage>
        <taxon>Viruses</taxon>
        <taxon>Riboviria</taxon>
        <taxon>Orthornavirae</taxon>
        <taxon>Pisuviricota</taxon>
        <taxon>Pisoniviricetes</taxon>
        <taxon>Nidovirales</taxon>
        <taxon>Mesnidovirineae</taxon>
        <taxon>Mesoniviridae</taxon>
        <taxon>Menanivirinae</taxon>
        <taxon>Nasenivirus</taxon>
        <taxon>Insemevirus</taxon>
        <taxon>Nasenivirus tami</taxon>
        <taxon>Insemevirus tami</taxon>
    </lineage>
</organism>
<reference evidence="3" key="1">
    <citation type="submission" date="2019-11" db="EMBL/GenBank/DDBJ databases">
        <title>Complexity of the virome associated to tospovirus-transmitting thrips species.</title>
        <authorList>
            <person name="Chiapello M."/>
            <person name="Bosco L."/>
            <person name="Ciuffo M."/>
            <person name="Ottati S."/>
            <person name="Vallino M."/>
            <person name="Salem N."/>
            <person name="Rosa C."/>
            <person name="Tavella L."/>
            <person name="Turina M."/>
        </authorList>
    </citation>
    <scope>NUCLEOTIDE SEQUENCE</scope>
    <source>
        <strain evidence="3">Ttameso1</strain>
    </source>
</reference>
<dbReference type="InterPro" id="IPR033777">
    <property type="entry name" value="Peptidase_C107"/>
</dbReference>
<feature type="transmembrane region" description="Helical" evidence="1">
    <location>
        <begin position="1228"/>
        <end position="1247"/>
    </location>
</feature>
<keyword evidence="1" id="KW-0812">Transmembrane</keyword>
<dbReference type="EMBL" id="MN714662">
    <property type="protein sequence ID" value="QNM37790.1"/>
    <property type="molecule type" value="Genomic_RNA"/>
</dbReference>
<dbReference type="KEGG" id="vg:80538970"/>
<dbReference type="PROSITE" id="PS00028">
    <property type="entry name" value="ZINC_FINGER_C2H2_1"/>
    <property type="match status" value="1"/>
</dbReference>
<evidence type="ECO:0000259" key="2">
    <source>
        <dbReference type="PROSITE" id="PS00028"/>
    </source>
</evidence>
<dbReference type="InterPro" id="IPR013087">
    <property type="entry name" value="Znf_C2H2_type"/>
</dbReference>
<dbReference type="Proteomes" id="UP000830391">
    <property type="component" value="Segment"/>
</dbReference>
<dbReference type="GO" id="GO:0004197">
    <property type="term" value="F:cysteine-type endopeptidase activity"/>
    <property type="evidence" value="ECO:0007669"/>
    <property type="project" value="InterPro"/>
</dbReference>
<keyword evidence="4" id="KW-1185">Reference proteome</keyword>
<feature type="transmembrane region" description="Helical" evidence="1">
    <location>
        <begin position="1794"/>
        <end position="1812"/>
    </location>
</feature>
<dbReference type="GeneID" id="80538970"/>
<evidence type="ECO:0000256" key="1">
    <source>
        <dbReference type="SAM" id="Phobius"/>
    </source>
</evidence>
<accession>A0AAE7M8W8</accession>
<feature type="transmembrane region" description="Helical" evidence="1">
    <location>
        <begin position="75"/>
        <end position="100"/>
    </location>
</feature>
<feature type="transmembrane region" description="Helical" evidence="1">
    <location>
        <begin position="1298"/>
        <end position="1331"/>
    </location>
</feature>
<proteinExistence type="predicted"/>
<dbReference type="Pfam" id="PF17222">
    <property type="entry name" value="Peptidase_C107"/>
    <property type="match status" value="1"/>
</dbReference>
<keyword evidence="1" id="KW-0472">Membrane</keyword>